<dbReference type="OrthoDB" id="5954793at2759"/>
<dbReference type="KEGG" id="nve:5509038"/>
<name>A7SFM2_NEMVE</name>
<dbReference type="Pfam" id="PF11968">
    <property type="entry name" value="Bmt2"/>
    <property type="match status" value="1"/>
</dbReference>
<accession>A7SFM2</accession>
<dbReference type="GO" id="GO:0016433">
    <property type="term" value="F:rRNA (adenine) methyltransferase activity"/>
    <property type="evidence" value="ECO:0000318"/>
    <property type="project" value="GO_Central"/>
</dbReference>
<dbReference type="OMA" id="AHNIRSE"/>
<dbReference type="InParanoid" id="A7SFM2"/>
<dbReference type="PhylomeDB" id="A7SFM2"/>
<dbReference type="HOGENOM" id="CLU_041583_1_0_1"/>
<dbReference type="SUPFAM" id="SSF53335">
    <property type="entry name" value="S-adenosyl-L-methionine-dependent methyltransferases"/>
    <property type="match status" value="1"/>
</dbReference>
<evidence type="ECO:0000313" key="5">
    <source>
        <dbReference type="Proteomes" id="UP000001593"/>
    </source>
</evidence>
<reference evidence="4 5" key="1">
    <citation type="journal article" date="2007" name="Science">
        <title>Sea anemone genome reveals ancestral eumetazoan gene repertoire and genomic organization.</title>
        <authorList>
            <person name="Putnam N.H."/>
            <person name="Srivastava M."/>
            <person name="Hellsten U."/>
            <person name="Dirks B."/>
            <person name="Chapman J."/>
            <person name="Salamov A."/>
            <person name="Terry A."/>
            <person name="Shapiro H."/>
            <person name="Lindquist E."/>
            <person name="Kapitonov V.V."/>
            <person name="Jurka J."/>
            <person name="Genikhovich G."/>
            <person name="Grigoriev I.V."/>
            <person name="Lucas S.M."/>
            <person name="Steele R.E."/>
            <person name="Finnerty J.R."/>
            <person name="Technau U."/>
            <person name="Martindale M.Q."/>
            <person name="Rokhsar D.S."/>
        </authorList>
    </citation>
    <scope>NUCLEOTIDE SEQUENCE [LARGE SCALE GENOMIC DNA]</scope>
    <source>
        <strain evidence="5">CH2 X CH6</strain>
    </source>
</reference>
<proteinExistence type="predicted"/>
<dbReference type="Gene3D" id="3.40.50.150">
    <property type="entry name" value="Vaccinia Virus protein VP39"/>
    <property type="match status" value="1"/>
</dbReference>
<dbReference type="FunFam" id="3.40.50.150:FF:000472">
    <property type="entry name" value="25S rRNA adenine-N(1) methyltransferase"/>
    <property type="match status" value="1"/>
</dbReference>
<dbReference type="InterPro" id="IPR021867">
    <property type="entry name" value="Bmt2/SAMTOR"/>
</dbReference>
<dbReference type="InterPro" id="IPR029063">
    <property type="entry name" value="SAM-dependent_MTases_sf"/>
</dbReference>
<organism evidence="4 5">
    <name type="scientific">Nematostella vectensis</name>
    <name type="common">Starlet sea anemone</name>
    <dbReference type="NCBI Taxonomy" id="45351"/>
    <lineage>
        <taxon>Eukaryota</taxon>
        <taxon>Metazoa</taxon>
        <taxon>Cnidaria</taxon>
        <taxon>Anthozoa</taxon>
        <taxon>Hexacorallia</taxon>
        <taxon>Actiniaria</taxon>
        <taxon>Edwardsiidae</taxon>
        <taxon>Nematostella</taxon>
    </lineage>
</organism>
<dbReference type="AlphaFoldDB" id="A7SFM2"/>
<dbReference type="eggNOG" id="ENOG502R82D">
    <property type="taxonomic scope" value="Eukaryota"/>
</dbReference>
<keyword evidence="5" id="KW-1185">Reference proteome</keyword>
<keyword evidence="2" id="KW-0808">Transferase</keyword>
<evidence type="ECO:0000256" key="3">
    <source>
        <dbReference type="ARBA" id="ARBA00022691"/>
    </source>
</evidence>
<evidence type="ECO:0000313" key="4">
    <source>
        <dbReference type="EMBL" id="EDO37491.1"/>
    </source>
</evidence>
<protein>
    <submittedName>
        <fullName evidence="4">Uncharacterized protein</fullName>
    </submittedName>
</protein>
<evidence type="ECO:0000256" key="2">
    <source>
        <dbReference type="ARBA" id="ARBA00022679"/>
    </source>
</evidence>
<dbReference type="STRING" id="45351.A7SFM2"/>
<keyword evidence="3" id="KW-0949">S-adenosyl-L-methionine</keyword>
<evidence type="ECO:0000256" key="1">
    <source>
        <dbReference type="ARBA" id="ARBA00022603"/>
    </source>
</evidence>
<dbReference type="Proteomes" id="UP000001593">
    <property type="component" value="Unassembled WGS sequence"/>
</dbReference>
<dbReference type="PANTHER" id="PTHR21008">
    <property type="entry name" value="S-ADENOSYLMETHIONINE SENSOR UPSTREAM OF MTORC1-RELATED"/>
    <property type="match status" value="1"/>
</dbReference>
<dbReference type="EMBL" id="DS469645">
    <property type="protein sequence ID" value="EDO37491.1"/>
    <property type="molecule type" value="Genomic_DNA"/>
</dbReference>
<dbReference type="PANTHER" id="PTHR21008:SF1">
    <property type="entry name" value="25S RRNA (ADENINE(2142)-N(1))-METHYLTRANSFERASE"/>
    <property type="match status" value="1"/>
</dbReference>
<feature type="non-terminal residue" evidence="4">
    <location>
        <position position="1"/>
    </location>
</feature>
<dbReference type="GO" id="GO:0005730">
    <property type="term" value="C:nucleolus"/>
    <property type="evidence" value="ECO:0000318"/>
    <property type="project" value="GO_Central"/>
</dbReference>
<gene>
    <name evidence="4" type="ORF">NEMVEDRAFT_v1g116530</name>
</gene>
<sequence length="222" mass="24915">LSSEITAKMEQLGGLDAYQKASKLGESRHGGFNAAKWVVGELKAHNIRSELQAGEECSTSTGNSEKLRLLDVGALDHNYKKHGWIDCTPIDLNPQNSSIKKMDFLQLKTKELFHVIVLSLVINFEGDVNKRGQMLKKCCKLLHPGGHVVIVLPLPCVTNSRFFSAEVLHLMMESLGFVDVSQHTSKRLYFEMFQKRGKLSPKPFPRKIIRKGDGHNNFCIVL</sequence>
<keyword evidence="1" id="KW-0489">Methyltransferase</keyword>